<sequence length="486" mass="55427">MAIESNIQLSPAEKDTLLKTLEGHIPNIRDRRKTITHRMELNHAAWRGTHTRSFFKSDTFAHFIPAARRVVERFVTRGTQMLLPSSEFFEVYPGDELDDDAGKRAESTRAYLVYLFRKKLRTYSLVKQLLRCFLLYSRAIIKTGVRVERSGRETLIWPTARAVDPFMFYTWPETCTNIEDAQIVVEDNMMPWETYAANMKRGVVDQIKQEDLTKVEWPHHIVKRLSDQGISTPDDMSSAPQAQREQDIKPLQSFLAISEVWMRKETSWWFVWILWNIDGGARIVRVSKKLKSRPSYRMVVSREIPGEAYTSAMMDDIEPLQVLLNDQINMTSEAQAVSFSPPTVVDPDRVSRASSIVYKPRQIWYADPEGIKMLEPKDTTKIGFQGIQMTLGLMDTFSGSSPLAEGQPTRNLPRAGFAVSSLLSLSLADIKDAAILMEDEILTPLLGDLYGITLDMIPKSQVFKIPGTSNFEKARKLKPSDLLRDA</sequence>
<dbReference type="AlphaFoldDB" id="A0A0F9EJD8"/>
<evidence type="ECO:0008006" key="2">
    <source>
        <dbReference type="Google" id="ProtNLM"/>
    </source>
</evidence>
<dbReference type="EMBL" id="LAZR01024725">
    <property type="protein sequence ID" value="KKL74213.1"/>
    <property type="molecule type" value="Genomic_DNA"/>
</dbReference>
<protein>
    <recommendedName>
        <fullName evidence="2">Phage portal protein</fullName>
    </recommendedName>
</protein>
<gene>
    <name evidence="1" type="ORF">LCGC14_2067130</name>
</gene>
<organism evidence="1">
    <name type="scientific">marine sediment metagenome</name>
    <dbReference type="NCBI Taxonomy" id="412755"/>
    <lineage>
        <taxon>unclassified sequences</taxon>
        <taxon>metagenomes</taxon>
        <taxon>ecological metagenomes</taxon>
    </lineage>
</organism>
<feature type="non-terminal residue" evidence="1">
    <location>
        <position position="486"/>
    </location>
</feature>
<name>A0A0F9EJD8_9ZZZZ</name>
<evidence type="ECO:0000313" key="1">
    <source>
        <dbReference type="EMBL" id="KKL74213.1"/>
    </source>
</evidence>
<proteinExistence type="predicted"/>
<comment type="caution">
    <text evidence="1">The sequence shown here is derived from an EMBL/GenBank/DDBJ whole genome shotgun (WGS) entry which is preliminary data.</text>
</comment>
<reference evidence="1" key="1">
    <citation type="journal article" date="2015" name="Nature">
        <title>Complex archaea that bridge the gap between prokaryotes and eukaryotes.</title>
        <authorList>
            <person name="Spang A."/>
            <person name="Saw J.H."/>
            <person name="Jorgensen S.L."/>
            <person name="Zaremba-Niedzwiedzka K."/>
            <person name="Martijn J."/>
            <person name="Lind A.E."/>
            <person name="van Eijk R."/>
            <person name="Schleper C."/>
            <person name="Guy L."/>
            <person name="Ettema T.J."/>
        </authorList>
    </citation>
    <scope>NUCLEOTIDE SEQUENCE</scope>
</reference>
<accession>A0A0F9EJD8</accession>